<dbReference type="PANTHER" id="PTHR43792">
    <property type="entry name" value="GNAT FAMILY, PUTATIVE (AFU_ORTHOLOGUE AFUA_3G00765)-RELATED-RELATED"/>
    <property type="match status" value="1"/>
</dbReference>
<dbReference type="PANTHER" id="PTHR43792:SF1">
    <property type="entry name" value="N-ACETYLTRANSFERASE DOMAIN-CONTAINING PROTEIN"/>
    <property type="match status" value="1"/>
</dbReference>
<sequence length="172" mass="19989">MVEPEEIRTRRLLLRRPEPADAEPFIALHNTPEAYPHDSWLRRSPEDARQQLDSFGEKWDENGIGYWTIRLAETGEVIGFGGLQHWDGDGDPVLNLYYRFFPTAWGNGYAPEMAAAAIDWARRHRPEHPVRIVTGSENRASIRIAEKLGFKFEEHRERDGRPEVVYLLDHSR</sequence>
<dbReference type="PROSITE" id="PS51186">
    <property type="entry name" value="GNAT"/>
    <property type="match status" value="1"/>
</dbReference>
<comment type="caution">
    <text evidence="2">The sequence shown here is derived from an EMBL/GenBank/DDBJ whole genome shotgun (WGS) entry which is preliminary data.</text>
</comment>
<feature type="domain" description="N-acetyltransferase" evidence="1">
    <location>
        <begin position="12"/>
        <end position="172"/>
    </location>
</feature>
<dbReference type="EMBL" id="JAQGLA010000049">
    <property type="protein sequence ID" value="MDA3628600.1"/>
    <property type="molecule type" value="Genomic_DNA"/>
</dbReference>
<dbReference type="Gene3D" id="3.40.630.30">
    <property type="match status" value="1"/>
</dbReference>
<proteinExistence type="predicted"/>
<dbReference type="SUPFAM" id="SSF55729">
    <property type="entry name" value="Acyl-CoA N-acyltransferases (Nat)"/>
    <property type="match status" value="1"/>
</dbReference>
<protein>
    <submittedName>
        <fullName evidence="2">GNAT family N-acetyltransferase</fullName>
    </submittedName>
</protein>
<dbReference type="Proteomes" id="UP001210380">
    <property type="component" value="Unassembled WGS sequence"/>
</dbReference>
<dbReference type="Pfam" id="PF13302">
    <property type="entry name" value="Acetyltransf_3"/>
    <property type="match status" value="1"/>
</dbReference>
<dbReference type="InterPro" id="IPR016181">
    <property type="entry name" value="Acyl_CoA_acyltransferase"/>
</dbReference>
<keyword evidence="3" id="KW-1185">Reference proteome</keyword>
<accession>A0ABT4V3R0</accession>
<dbReference type="InterPro" id="IPR000182">
    <property type="entry name" value="GNAT_dom"/>
</dbReference>
<reference evidence="2 3" key="1">
    <citation type="submission" date="2022-11" db="EMBL/GenBank/DDBJ databases">
        <title>Draft genome sequence of Saccharopolyspora sp. WRP15-2 isolated from rhizosphere soils of wild rice in Thailand.</title>
        <authorList>
            <person name="Duangmal K."/>
            <person name="Kammanee S."/>
            <person name="Muangham S."/>
        </authorList>
    </citation>
    <scope>NUCLEOTIDE SEQUENCE [LARGE SCALE GENOMIC DNA]</scope>
    <source>
        <strain evidence="2 3">WRP15-2</strain>
    </source>
</reference>
<dbReference type="InterPro" id="IPR051531">
    <property type="entry name" value="N-acetyltransferase"/>
</dbReference>
<evidence type="ECO:0000313" key="2">
    <source>
        <dbReference type="EMBL" id="MDA3628600.1"/>
    </source>
</evidence>
<name>A0ABT4V3R0_9PSEU</name>
<dbReference type="RefSeq" id="WP_270951508.1">
    <property type="nucleotide sequence ID" value="NZ_JAQGLA010000049.1"/>
</dbReference>
<gene>
    <name evidence="2" type="ORF">OU415_24420</name>
</gene>
<organism evidence="2 3">
    <name type="scientific">Saccharopolyspora oryzae</name>
    <dbReference type="NCBI Taxonomy" id="2997343"/>
    <lineage>
        <taxon>Bacteria</taxon>
        <taxon>Bacillati</taxon>
        <taxon>Actinomycetota</taxon>
        <taxon>Actinomycetes</taxon>
        <taxon>Pseudonocardiales</taxon>
        <taxon>Pseudonocardiaceae</taxon>
        <taxon>Saccharopolyspora</taxon>
    </lineage>
</organism>
<evidence type="ECO:0000259" key="1">
    <source>
        <dbReference type="PROSITE" id="PS51186"/>
    </source>
</evidence>
<evidence type="ECO:0000313" key="3">
    <source>
        <dbReference type="Proteomes" id="UP001210380"/>
    </source>
</evidence>